<protein>
    <submittedName>
        <fullName evidence="2">Uncharacterized protein</fullName>
    </submittedName>
</protein>
<reference evidence="2 3" key="1">
    <citation type="submission" date="2019-07" db="EMBL/GenBank/DDBJ databases">
        <title>Whole genome shotgun sequence of Skermanella aerolata NBRC 106429.</title>
        <authorList>
            <person name="Hosoyama A."/>
            <person name="Uohara A."/>
            <person name="Ohji S."/>
            <person name="Ichikawa N."/>
        </authorList>
    </citation>
    <scope>NUCLEOTIDE SEQUENCE [LARGE SCALE GENOMIC DNA]</scope>
    <source>
        <strain evidence="2 3">NBRC 106429</strain>
    </source>
</reference>
<organism evidence="2 3">
    <name type="scientific">Skermanella aerolata</name>
    <dbReference type="NCBI Taxonomy" id="393310"/>
    <lineage>
        <taxon>Bacteria</taxon>
        <taxon>Pseudomonadati</taxon>
        <taxon>Pseudomonadota</taxon>
        <taxon>Alphaproteobacteria</taxon>
        <taxon>Rhodospirillales</taxon>
        <taxon>Azospirillaceae</taxon>
        <taxon>Skermanella</taxon>
    </lineage>
</organism>
<keyword evidence="3" id="KW-1185">Reference proteome</keyword>
<comment type="caution">
    <text evidence="2">The sequence shown here is derived from an EMBL/GenBank/DDBJ whole genome shotgun (WGS) entry which is preliminary data.</text>
</comment>
<dbReference type="EMBL" id="BJYZ01000036">
    <property type="protein sequence ID" value="GEO42150.1"/>
    <property type="molecule type" value="Genomic_DNA"/>
</dbReference>
<proteinExistence type="predicted"/>
<gene>
    <name evidence="2" type="ORF">SAE02_62980</name>
</gene>
<evidence type="ECO:0000313" key="2">
    <source>
        <dbReference type="EMBL" id="GEO42150.1"/>
    </source>
</evidence>
<sequence>MAVSRHTRGLIGVGIVMVGMVAVGELIGWEPKPREPEQPRLRTENIQGAGVLKNGYLMCVSEKALSESYAIVKAKQIDMLASIGCYRTSDQITGVVTDSGFAVTEVRIKLKGNETALVYVPSEAIGRRQVVR</sequence>
<evidence type="ECO:0000256" key="1">
    <source>
        <dbReference type="SAM" id="Phobius"/>
    </source>
</evidence>
<keyword evidence="1" id="KW-0812">Transmembrane</keyword>
<dbReference type="Proteomes" id="UP000321523">
    <property type="component" value="Unassembled WGS sequence"/>
</dbReference>
<keyword evidence="1" id="KW-0472">Membrane</keyword>
<dbReference type="AlphaFoldDB" id="A0A512E122"/>
<dbReference type="RefSeq" id="WP_044435747.1">
    <property type="nucleotide sequence ID" value="NZ_BJYZ01000036.1"/>
</dbReference>
<name>A0A512E122_9PROT</name>
<feature type="transmembrane region" description="Helical" evidence="1">
    <location>
        <begin position="9"/>
        <end position="29"/>
    </location>
</feature>
<keyword evidence="1" id="KW-1133">Transmembrane helix</keyword>
<accession>A0A512E122</accession>
<evidence type="ECO:0000313" key="3">
    <source>
        <dbReference type="Proteomes" id="UP000321523"/>
    </source>
</evidence>